<organism evidence="2 3">
    <name type="scientific">Virgibacillus necropolis</name>
    <dbReference type="NCBI Taxonomy" id="163877"/>
    <lineage>
        <taxon>Bacteria</taxon>
        <taxon>Bacillati</taxon>
        <taxon>Bacillota</taxon>
        <taxon>Bacilli</taxon>
        <taxon>Bacillales</taxon>
        <taxon>Bacillaceae</taxon>
        <taxon>Virgibacillus</taxon>
    </lineage>
</organism>
<dbReference type="OrthoDB" id="2721191at2"/>
<dbReference type="RefSeq" id="WP_089531852.1">
    <property type="nucleotide sequence ID" value="NZ_CP022437.1"/>
</dbReference>
<gene>
    <name evidence="2" type="ORF">CFK40_08245</name>
</gene>
<keyword evidence="1" id="KW-1133">Transmembrane helix</keyword>
<keyword evidence="1" id="KW-0812">Transmembrane</keyword>
<dbReference type="EMBL" id="CP022437">
    <property type="protein sequence ID" value="ASN05001.1"/>
    <property type="molecule type" value="Genomic_DNA"/>
</dbReference>
<evidence type="ECO:0000313" key="2">
    <source>
        <dbReference type="EMBL" id="ASN05001.1"/>
    </source>
</evidence>
<name>A0A221MBI5_9BACI</name>
<accession>A0A221MBI5</accession>
<reference evidence="2 3" key="1">
    <citation type="journal article" date="2003" name="Int. J. Syst. Evol. Microbiol.">
        <title>Virgibacillus carmonensis sp. nov., Virgibacillus necropolis sp. nov. and Virgibacillus picturae sp. nov., three novel species isolated from deteriorated mural paintings, transfer of the species of the genus salibacillus to Virgibacillus, as Virgibacillus marismortui comb. nov. and Virgibacillus salexigens comb. nov., and emended description of the genus Virgibacillus.</title>
        <authorList>
            <person name="Heyrman J."/>
            <person name="Logan N.A."/>
            <person name="Busse H.J."/>
            <person name="Balcaen A."/>
            <person name="Lebbe L."/>
            <person name="Rodriguez-Diaz M."/>
            <person name="Swings J."/>
            <person name="De Vos P."/>
        </authorList>
    </citation>
    <scope>NUCLEOTIDE SEQUENCE [LARGE SCALE GENOMIC DNA]</scope>
    <source>
        <strain evidence="2 3">LMG 19488</strain>
    </source>
</reference>
<dbReference type="KEGG" id="vne:CFK40_08245"/>
<sequence>MRHYAVLRFLLACFFLYFAWPVIPTAVTSTEAMFWGLWLILFLLIVAANSATILQITEPPSMEQERTRQRQRL</sequence>
<feature type="transmembrane region" description="Helical" evidence="1">
    <location>
        <begin position="34"/>
        <end position="56"/>
    </location>
</feature>
<evidence type="ECO:0000313" key="3">
    <source>
        <dbReference type="Proteomes" id="UP000204391"/>
    </source>
</evidence>
<protein>
    <submittedName>
        <fullName evidence="2">Uncharacterized protein</fullName>
    </submittedName>
</protein>
<dbReference type="Proteomes" id="UP000204391">
    <property type="component" value="Chromosome"/>
</dbReference>
<evidence type="ECO:0000256" key="1">
    <source>
        <dbReference type="SAM" id="Phobius"/>
    </source>
</evidence>
<keyword evidence="1" id="KW-0472">Membrane</keyword>
<keyword evidence="3" id="KW-1185">Reference proteome</keyword>
<proteinExistence type="predicted"/>
<dbReference type="AlphaFoldDB" id="A0A221MBI5"/>